<dbReference type="SMART" id="SM00356">
    <property type="entry name" value="ZnF_C3H1"/>
    <property type="match status" value="3"/>
</dbReference>
<keyword evidence="1 6" id="KW-0479">Metal-binding</keyword>
<gene>
    <name evidence="9" type="ORF">RJ639_039236</name>
</gene>
<proteinExistence type="predicted"/>
<evidence type="ECO:0000256" key="2">
    <source>
        <dbReference type="ARBA" id="ARBA00022737"/>
    </source>
</evidence>
<dbReference type="GO" id="GO:0008270">
    <property type="term" value="F:zinc ion binding"/>
    <property type="evidence" value="ECO:0007669"/>
    <property type="project" value="UniProtKB-KW"/>
</dbReference>
<dbReference type="InterPro" id="IPR041686">
    <property type="entry name" value="Znf-CCCH_3"/>
</dbReference>
<dbReference type="GO" id="GO:0003677">
    <property type="term" value="F:DNA binding"/>
    <property type="evidence" value="ECO:0007669"/>
    <property type="project" value="UniProtKB-KW"/>
</dbReference>
<evidence type="ECO:0000256" key="4">
    <source>
        <dbReference type="ARBA" id="ARBA00022833"/>
    </source>
</evidence>
<dbReference type="SUPFAM" id="SSF90229">
    <property type="entry name" value="CCCH zinc finger"/>
    <property type="match status" value="1"/>
</dbReference>
<protein>
    <recommendedName>
        <fullName evidence="8">C3H1-type domain-containing protein</fullName>
    </recommendedName>
</protein>
<evidence type="ECO:0000313" key="9">
    <source>
        <dbReference type="EMBL" id="KAK3029092.1"/>
    </source>
</evidence>
<reference evidence="9" key="1">
    <citation type="submission" date="2022-12" db="EMBL/GenBank/DDBJ databases">
        <title>Draft genome assemblies for two species of Escallonia (Escalloniales).</title>
        <authorList>
            <person name="Chanderbali A."/>
            <person name="Dervinis C."/>
            <person name="Anghel I."/>
            <person name="Soltis D."/>
            <person name="Soltis P."/>
            <person name="Zapata F."/>
        </authorList>
    </citation>
    <scope>NUCLEOTIDE SEQUENCE</scope>
    <source>
        <strain evidence="9">UCBG64.0493</strain>
        <tissue evidence="9">Leaf</tissue>
    </source>
</reference>
<feature type="region of interest" description="Disordered" evidence="7">
    <location>
        <begin position="416"/>
        <end position="439"/>
    </location>
</feature>
<dbReference type="EMBL" id="JAVXUP010000393">
    <property type="protein sequence ID" value="KAK3029092.1"/>
    <property type="molecule type" value="Genomic_DNA"/>
</dbReference>
<dbReference type="InterPro" id="IPR036855">
    <property type="entry name" value="Znf_CCCH_sf"/>
</dbReference>
<feature type="domain" description="C3H1-type" evidence="8">
    <location>
        <begin position="7"/>
        <end position="36"/>
    </location>
</feature>
<dbReference type="AlphaFoldDB" id="A0AA88WKW0"/>
<evidence type="ECO:0000313" key="10">
    <source>
        <dbReference type="Proteomes" id="UP001188597"/>
    </source>
</evidence>
<feature type="domain" description="C3H1-type" evidence="8">
    <location>
        <begin position="85"/>
        <end position="112"/>
    </location>
</feature>
<keyword evidence="10" id="KW-1185">Reference proteome</keyword>
<dbReference type="Pfam" id="PF15663">
    <property type="entry name" value="zf-CCCH_3"/>
    <property type="match status" value="1"/>
</dbReference>
<dbReference type="Gene3D" id="4.10.1000.10">
    <property type="entry name" value="Zinc finger, CCCH-type"/>
    <property type="match status" value="2"/>
</dbReference>
<feature type="zinc finger region" description="C3H1-type" evidence="6">
    <location>
        <begin position="38"/>
        <end position="64"/>
    </location>
</feature>
<evidence type="ECO:0000256" key="3">
    <source>
        <dbReference type="ARBA" id="ARBA00022771"/>
    </source>
</evidence>
<dbReference type="Proteomes" id="UP001188597">
    <property type="component" value="Unassembled WGS sequence"/>
</dbReference>
<feature type="region of interest" description="Disordered" evidence="7">
    <location>
        <begin position="250"/>
        <end position="280"/>
    </location>
</feature>
<dbReference type="GO" id="GO:0003729">
    <property type="term" value="F:mRNA binding"/>
    <property type="evidence" value="ECO:0007669"/>
    <property type="project" value="TreeGrafter"/>
</dbReference>
<name>A0AA88WKW0_9ASTE</name>
<accession>A0AA88WKW0</accession>
<comment type="caution">
    <text evidence="9">The sequence shown here is derived from an EMBL/GenBank/DDBJ whole genome shotgun (WGS) entry which is preliminary data.</text>
</comment>
<organism evidence="9 10">
    <name type="scientific">Escallonia herrerae</name>
    <dbReference type="NCBI Taxonomy" id="1293975"/>
    <lineage>
        <taxon>Eukaryota</taxon>
        <taxon>Viridiplantae</taxon>
        <taxon>Streptophyta</taxon>
        <taxon>Embryophyta</taxon>
        <taxon>Tracheophyta</taxon>
        <taxon>Spermatophyta</taxon>
        <taxon>Magnoliopsida</taxon>
        <taxon>eudicotyledons</taxon>
        <taxon>Gunneridae</taxon>
        <taxon>Pentapetalae</taxon>
        <taxon>asterids</taxon>
        <taxon>campanulids</taxon>
        <taxon>Escalloniales</taxon>
        <taxon>Escalloniaceae</taxon>
        <taxon>Escallonia</taxon>
    </lineage>
</organism>
<dbReference type="PANTHER" id="PTHR15725:SF0">
    <property type="entry name" value="ZINC FINGER CCCH DOMAIN-CONTAINING PROTEIN 32-LIKE"/>
    <property type="match status" value="1"/>
</dbReference>
<keyword evidence="5" id="KW-0238">DNA-binding</keyword>
<dbReference type="PROSITE" id="PS50103">
    <property type="entry name" value="ZF_C3H1"/>
    <property type="match status" value="3"/>
</dbReference>
<evidence type="ECO:0000256" key="5">
    <source>
        <dbReference type="ARBA" id="ARBA00023125"/>
    </source>
</evidence>
<evidence type="ECO:0000256" key="1">
    <source>
        <dbReference type="ARBA" id="ARBA00022723"/>
    </source>
</evidence>
<evidence type="ECO:0000259" key="8">
    <source>
        <dbReference type="PROSITE" id="PS50103"/>
    </source>
</evidence>
<feature type="zinc finger region" description="C3H1-type" evidence="6">
    <location>
        <begin position="85"/>
        <end position="112"/>
    </location>
</feature>
<keyword evidence="4 6" id="KW-0862">Zinc</keyword>
<feature type="domain" description="C3H1-type" evidence="8">
    <location>
        <begin position="38"/>
        <end position="64"/>
    </location>
</feature>
<dbReference type="InterPro" id="IPR000571">
    <property type="entry name" value="Znf_CCCH"/>
</dbReference>
<keyword evidence="3 6" id="KW-0863">Zinc-finger</keyword>
<keyword evidence="2" id="KW-0677">Repeat</keyword>
<dbReference type="PANTHER" id="PTHR15725">
    <property type="entry name" value="ZN-FINGER, C-X8-C-X5-C-X3-H TYPE-CONTAINING"/>
    <property type="match status" value="1"/>
</dbReference>
<evidence type="ECO:0000256" key="6">
    <source>
        <dbReference type="PROSITE-ProRule" id="PRU00723"/>
    </source>
</evidence>
<sequence length="573" mass="64809">MEQELLKQRNTDCVYFLASPLTCKKGIECEYRHSEIARLNPRECWYWLEGSCLNPACAFRHPPLEVHKEEPSESPPQHECSVPVNKTNVPCFFYYNGCCNKGDRCSFLHGHDDNVLISKPKAASPVTNLLEKKLSTANDILNKKISTASDTLEKKILRGSEASDKKFTGSHPTGDIIFTGYKTRSTPTHPISSGAAKKAAAEAKIVVKRNTDHAAPCDIVEKSASPVMSASESELAAAVRSGSLLPPEGYIQSRSFSGGGQSSEEQVDSHMVEGEECSESSAGLDVLVDDRLENLGYEDDSEYLLARDTEGRELNGHFMAYEYQEPVEYDPAYPDEGIQYEQEIHDSYDGHLDKEHTYGYMRDIPGHSKRRRSNHVSSRKRKFLPAELVSDGRRGIDLRDHLMKRRMMDGCSETYFSRRHYSPRPSGGSREKPRRQGSWRLNGRLKSVVEMNNAGSPTENKILMNGFNQRDRSMGYHVNRSRQLLKEKRQHFHSSEVSRKSAFNKRRSTEGPIVFTGPKTLEQIKEEKQKTRENDFYLEKTEHFSRTASENFQAPKPLSEILKDKRGLGAVSS</sequence>
<dbReference type="FunFam" id="4.10.1000.10:FF:000021">
    <property type="entry name" value="Zinc finger CCCH domain-containing protein 17"/>
    <property type="match status" value="1"/>
</dbReference>
<feature type="zinc finger region" description="C3H1-type" evidence="6">
    <location>
        <begin position="7"/>
        <end position="36"/>
    </location>
</feature>
<evidence type="ECO:0000256" key="7">
    <source>
        <dbReference type="SAM" id="MobiDB-lite"/>
    </source>
</evidence>